<evidence type="ECO:0000313" key="5">
    <source>
        <dbReference type="EMBL" id="SHJ79461.1"/>
    </source>
</evidence>
<sequence>MTWSPESWKNFPIKQQPTYPDQDVLGGVRAKLESMPPLVFEDEIVKLRKGLAEVAEGRGFLLQGGDCAESFSEFSEEHIQQMVQVMLQMAVTLTYAGQCHVLKIGRMAGQFAKPRSADMEEIDGVSLPSYRGDSVNGIEFTAEARVPDPQRLLDSYHQSAVTMNLLRALTRGGFASLRNVKEWNLAAMAGGPLGEKYGEMAERIHESLDFIEACGLPIEAFASLQGTALYTSHEALLLDYEEAMLREHEGKWYDLSAHFLWIGERTRQLDHAHVEFLRGVENPIGVKVGPAATADDVSALMDKLDPDKEPGKLVFITRVGAEGAYEKLKSLFERVELSGRKVVWVCDPMHGNTVKASSGLKTRKFESVVSEIQAFFKAHKAVGTWPGGVHLEMTGRNVTECTGGAYALSDEDLLECYDTQCDPRLNAAQSLEVAFLVAEELKNLRG</sequence>
<dbReference type="EMBL" id="FQYR01000004">
    <property type="protein sequence ID" value="SHJ79461.1"/>
    <property type="molecule type" value="Genomic_DNA"/>
</dbReference>
<comment type="pathway">
    <text evidence="4">Metabolic intermediate biosynthesis; chorismate biosynthesis; chorismate from D-erythrose 4-phosphate and phosphoenolpyruvate: step 1/7.</text>
</comment>
<feature type="binding site" evidence="3">
    <location>
        <position position="350"/>
    </location>
    <ligand>
        <name>Mn(2+)</name>
        <dbReference type="ChEBI" id="CHEBI:29035"/>
    </ligand>
</feature>
<protein>
    <recommendedName>
        <fullName evidence="4">Phospho-2-dehydro-3-deoxyheptonate aldolase</fullName>
        <ecNumber evidence="4">2.5.1.54</ecNumber>
    </recommendedName>
</protein>
<name>A0A1M6M7K1_9BACT</name>
<dbReference type="GO" id="GO:0003849">
    <property type="term" value="F:3-deoxy-7-phosphoheptulonate synthase activity"/>
    <property type="evidence" value="ECO:0007669"/>
    <property type="project" value="UniProtKB-EC"/>
</dbReference>
<feature type="binding site" evidence="3">
    <location>
        <position position="392"/>
    </location>
    <ligand>
        <name>Mn(2+)</name>
        <dbReference type="ChEBI" id="CHEBI:29035"/>
    </ligand>
</feature>
<dbReference type="SUPFAM" id="SSF51569">
    <property type="entry name" value="Aldolase"/>
    <property type="match status" value="1"/>
</dbReference>
<feature type="binding site" evidence="3">
    <location>
        <position position="287"/>
    </location>
    <ligand>
        <name>phosphoenolpyruvate</name>
        <dbReference type="ChEBI" id="CHEBI:58702"/>
    </ligand>
</feature>
<dbReference type="GO" id="GO:0008652">
    <property type="term" value="P:amino acid biosynthetic process"/>
    <property type="evidence" value="ECO:0007669"/>
    <property type="project" value="UniProtKB-KW"/>
</dbReference>
<feature type="binding site" evidence="3">
    <location>
        <position position="422"/>
    </location>
    <ligand>
        <name>Mn(2+)</name>
        <dbReference type="ChEBI" id="CHEBI:29035"/>
    </ligand>
</feature>
<dbReference type="PANTHER" id="PTHR21337">
    <property type="entry name" value="PHOSPHO-2-DEHYDRO-3-DEOXYHEPTONATE ALDOLASE 1, 2"/>
    <property type="match status" value="1"/>
</dbReference>
<dbReference type="InParanoid" id="A0A1M6M7K1"/>
<keyword evidence="4" id="KW-0028">Amino-acid biosynthesis</keyword>
<feature type="binding site" evidence="3">
    <location>
        <position position="318"/>
    </location>
    <ligand>
        <name>phosphoenolpyruvate</name>
        <dbReference type="ChEBI" id="CHEBI:58702"/>
    </ligand>
</feature>
<accession>A0A1M6M7K1</accession>
<dbReference type="GO" id="GO:0009423">
    <property type="term" value="P:chorismate biosynthetic process"/>
    <property type="evidence" value="ECO:0007669"/>
    <property type="project" value="UniProtKB-UniPathway"/>
</dbReference>
<evidence type="ECO:0000313" key="6">
    <source>
        <dbReference type="Proteomes" id="UP000184510"/>
    </source>
</evidence>
<keyword evidence="4" id="KW-0057">Aromatic amino acid biosynthesis</keyword>
<feature type="binding site" evidence="3">
    <location>
        <begin position="264"/>
        <end position="265"/>
    </location>
    <ligand>
        <name>phosphoenolpyruvate</name>
        <dbReference type="ChEBI" id="CHEBI:58702"/>
    </ligand>
</feature>
<dbReference type="InterPro" id="IPR002480">
    <property type="entry name" value="DAHP_synth_2"/>
</dbReference>
<comment type="similarity">
    <text evidence="1 4">Belongs to the class-II DAHP synthase family.</text>
</comment>
<keyword evidence="3" id="KW-0464">Manganese</keyword>
<keyword evidence="6" id="KW-1185">Reference proteome</keyword>
<dbReference type="UniPathway" id="UPA00053">
    <property type="reaction ID" value="UER00084"/>
</dbReference>
<keyword evidence="2 4" id="KW-0808">Transferase</keyword>
<dbReference type="STRING" id="1123071.SAMN02745181_2636"/>
<comment type="cofactor">
    <cofactor evidence="3">
        <name>Mn(2+)</name>
        <dbReference type="ChEBI" id="CHEBI:29035"/>
    </cofactor>
    <cofactor evidence="3">
        <name>Co(2+)</name>
        <dbReference type="ChEBI" id="CHEBI:48828"/>
    </cofactor>
    <cofactor evidence="3">
        <name>Cd(2+)</name>
        <dbReference type="ChEBI" id="CHEBI:48775"/>
    </cofactor>
    <text evidence="3">Binds 1 divalent cation per subunit. The enzyme is active with manganese, cobalt or cadmium ions.</text>
</comment>
<evidence type="ECO:0000256" key="4">
    <source>
        <dbReference type="RuleBase" id="RU363071"/>
    </source>
</evidence>
<dbReference type="AlphaFoldDB" id="A0A1M6M7K1"/>
<dbReference type="EC" id="2.5.1.54" evidence="4"/>
<organism evidence="5 6">
    <name type="scientific">Rubritalea squalenifaciens DSM 18772</name>
    <dbReference type="NCBI Taxonomy" id="1123071"/>
    <lineage>
        <taxon>Bacteria</taxon>
        <taxon>Pseudomonadati</taxon>
        <taxon>Verrucomicrobiota</taxon>
        <taxon>Verrucomicrobiia</taxon>
        <taxon>Verrucomicrobiales</taxon>
        <taxon>Rubritaleaceae</taxon>
        <taxon>Rubritalea</taxon>
    </lineage>
</organism>
<feature type="binding site" evidence="3">
    <location>
        <position position="67"/>
    </location>
    <ligand>
        <name>Mn(2+)</name>
        <dbReference type="ChEBI" id="CHEBI:29035"/>
    </ligand>
</feature>
<dbReference type="Pfam" id="PF01474">
    <property type="entry name" value="DAHP_synth_2"/>
    <property type="match status" value="1"/>
</dbReference>
<dbReference type="NCBIfam" id="TIGR01358">
    <property type="entry name" value="DAHP_synth_II"/>
    <property type="match status" value="1"/>
</dbReference>
<dbReference type="GO" id="GO:0009073">
    <property type="term" value="P:aromatic amino acid family biosynthetic process"/>
    <property type="evidence" value="ECO:0007669"/>
    <property type="project" value="UniProtKB-KW"/>
</dbReference>
<dbReference type="Gene3D" id="3.20.20.70">
    <property type="entry name" value="Aldolase class I"/>
    <property type="match status" value="1"/>
</dbReference>
<dbReference type="Proteomes" id="UP000184510">
    <property type="component" value="Unassembled WGS sequence"/>
</dbReference>
<dbReference type="PANTHER" id="PTHR21337:SF0">
    <property type="entry name" value="PHOSPHO-2-DEHYDRO-3-DEOXYHEPTONATE ALDOLASE"/>
    <property type="match status" value="1"/>
</dbReference>
<keyword evidence="3" id="KW-0170">Cobalt</keyword>
<reference evidence="5 6" key="1">
    <citation type="submission" date="2016-11" db="EMBL/GenBank/DDBJ databases">
        <authorList>
            <person name="Jaros S."/>
            <person name="Januszkiewicz K."/>
            <person name="Wedrychowicz H."/>
        </authorList>
    </citation>
    <scope>NUCLEOTIDE SEQUENCE [LARGE SCALE GENOMIC DNA]</scope>
    <source>
        <strain evidence="5 6">DSM 18772</strain>
    </source>
</reference>
<gene>
    <name evidence="5" type="ORF">SAMN02745181_2636</name>
</gene>
<dbReference type="RefSeq" id="WP_143184203.1">
    <property type="nucleotide sequence ID" value="NZ_FQYR01000004.1"/>
</dbReference>
<comment type="catalytic activity">
    <reaction evidence="4">
        <text>D-erythrose 4-phosphate + phosphoenolpyruvate + H2O = 7-phospho-2-dehydro-3-deoxy-D-arabino-heptonate + phosphate</text>
        <dbReference type="Rhea" id="RHEA:14717"/>
        <dbReference type="ChEBI" id="CHEBI:15377"/>
        <dbReference type="ChEBI" id="CHEBI:16897"/>
        <dbReference type="ChEBI" id="CHEBI:43474"/>
        <dbReference type="ChEBI" id="CHEBI:58394"/>
        <dbReference type="ChEBI" id="CHEBI:58702"/>
        <dbReference type="EC" id="2.5.1.54"/>
    </reaction>
</comment>
<proteinExistence type="inferred from homology"/>
<feature type="binding site" evidence="3">
    <location>
        <position position="106"/>
    </location>
    <ligand>
        <name>phosphoenolpyruvate</name>
        <dbReference type="ChEBI" id="CHEBI:58702"/>
    </ligand>
</feature>
<evidence type="ECO:0000256" key="2">
    <source>
        <dbReference type="ARBA" id="ARBA00022679"/>
    </source>
</evidence>
<evidence type="ECO:0000256" key="3">
    <source>
        <dbReference type="PIRSR" id="PIRSR602480-1"/>
    </source>
</evidence>
<evidence type="ECO:0000256" key="1">
    <source>
        <dbReference type="ARBA" id="ARBA00008911"/>
    </source>
</evidence>
<dbReference type="InterPro" id="IPR013785">
    <property type="entry name" value="Aldolase_TIM"/>
</dbReference>
<dbReference type="OrthoDB" id="9766852at2"/>
<keyword evidence="3" id="KW-0104">Cadmium</keyword>